<dbReference type="EMBL" id="VHLG01000003">
    <property type="protein sequence ID" value="TPW31783.1"/>
    <property type="molecule type" value="Genomic_DNA"/>
</dbReference>
<dbReference type="NCBIfam" id="TIGR03706">
    <property type="entry name" value="exo_poly_only"/>
    <property type="match status" value="1"/>
</dbReference>
<dbReference type="Gene3D" id="3.30.420.150">
    <property type="entry name" value="Exopolyphosphatase. Domain 2"/>
    <property type="match status" value="1"/>
</dbReference>
<accession>A0A506UBL2</accession>
<evidence type="ECO:0000259" key="5">
    <source>
        <dbReference type="Pfam" id="PF02541"/>
    </source>
</evidence>
<dbReference type="SUPFAM" id="SSF109604">
    <property type="entry name" value="HD-domain/PDEase-like"/>
    <property type="match status" value="1"/>
</dbReference>
<dbReference type="Pfam" id="PF21697">
    <property type="entry name" value="Ppx_C"/>
    <property type="match status" value="1"/>
</dbReference>
<comment type="catalytic activity">
    <reaction evidence="4">
        <text>[phosphate](n) + H2O = [phosphate](n-1) + phosphate + H(+)</text>
        <dbReference type="Rhea" id="RHEA:21528"/>
        <dbReference type="Rhea" id="RHEA-COMP:9859"/>
        <dbReference type="Rhea" id="RHEA-COMP:14279"/>
        <dbReference type="ChEBI" id="CHEBI:15377"/>
        <dbReference type="ChEBI" id="CHEBI:15378"/>
        <dbReference type="ChEBI" id="CHEBI:16838"/>
        <dbReference type="ChEBI" id="CHEBI:43474"/>
        <dbReference type="EC" id="3.6.1.11"/>
    </reaction>
</comment>
<organism evidence="7 8">
    <name type="scientific">Martelella alba</name>
    <dbReference type="NCBI Taxonomy" id="2590451"/>
    <lineage>
        <taxon>Bacteria</taxon>
        <taxon>Pseudomonadati</taxon>
        <taxon>Pseudomonadota</taxon>
        <taxon>Alphaproteobacteria</taxon>
        <taxon>Hyphomicrobiales</taxon>
        <taxon>Aurantimonadaceae</taxon>
        <taxon>Martelella</taxon>
    </lineage>
</organism>
<dbReference type="CDD" id="cd24052">
    <property type="entry name" value="ASKHA_NBD_HpPPX-GppA-like"/>
    <property type="match status" value="1"/>
</dbReference>
<dbReference type="InterPro" id="IPR050273">
    <property type="entry name" value="GppA/Ppx_hydrolase"/>
</dbReference>
<proteinExistence type="inferred from homology"/>
<dbReference type="PANTHER" id="PTHR30005:SF0">
    <property type="entry name" value="RETROGRADE REGULATION PROTEIN 2"/>
    <property type="match status" value="1"/>
</dbReference>
<dbReference type="GO" id="GO:0006793">
    <property type="term" value="P:phosphorus metabolic process"/>
    <property type="evidence" value="ECO:0007669"/>
    <property type="project" value="InterPro"/>
</dbReference>
<dbReference type="GO" id="GO:0004309">
    <property type="term" value="F:exopolyphosphatase activity"/>
    <property type="evidence" value="ECO:0007669"/>
    <property type="project" value="UniProtKB-EC"/>
</dbReference>
<name>A0A506UBL2_9HYPH</name>
<protein>
    <recommendedName>
        <fullName evidence="2">exopolyphosphatase</fullName>
        <ecNumber evidence="2">3.6.1.11</ecNumber>
    </recommendedName>
</protein>
<keyword evidence="3 7" id="KW-0378">Hydrolase</keyword>
<dbReference type="PANTHER" id="PTHR30005">
    <property type="entry name" value="EXOPOLYPHOSPHATASE"/>
    <property type="match status" value="1"/>
</dbReference>
<evidence type="ECO:0000256" key="3">
    <source>
        <dbReference type="ARBA" id="ARBA00022801"/>
    </source>
</evidence>
<comment type="caution">
    <text evidence="7">The sequence shown here is derived from an EMBL/GenBank/DDBJ whole genome shotgun (WGS) entry which is preliminary data.</text>
</comment>
<dbReference type="AlphaFoldDB" id="A0A506UBL2"/>
<evidence type="ECO:0000259" key="6">
    <source>
        <dbReference type="Pfam" id="PF21697"/>
    </source>
</evidence>
<dbReference type="Proteomes" id="UP000318801">
    <property type="component" value="Unassembled WGS sequence"/>
</dbReference>
<keyword evidence="8" id="KW-1185">Reference proteome</keyword>
<dbReference type="RefSeq" id="WP_141148554.1">
    <property type="nucleotide sequence ID" value="NZ_VHLG01000003.1"/>
</dbReference>
<dbReference type="Gene3D" id="3.30.420.40">
    <property type="match status" value="1"/>
</dbReference>
<dbReference type="OrthoDB" id="3698573at2"/>
<dbReference type="InterPro" id="IPR003695">
    <property type="entry name" value="Ppx_GppA_N"/>
</dbReference>
<evidence type="ECO:0000313" key="8">
    <source>
        <dbReference type="Proteomes" id="UP000318801"/>
    </source>
</evidence>
<dbReference type="InterPro" id="IPR048951">
    <property type="entry name" value="Ppx_C"/>
</dbReference>
<feature type="domain" description="Exopolyphosphatase C-terminal" evidence="6">
    <location>
        <begin position="316"/>
        <end position="502"/>
    </location>
</feature>
<comment type="similarity">
    <text evidence="1">Belongs to the GppA/Ppx family.</text>
</comment>
<dbReference type="Pfam" id="PF02541">
    <property type="entry name" value="Ppx-GppA"/>
    <property type="match status" value="1"/>
</dbReference>
<dbReference type="InterPro" id="IPR022371">
    <property type="entry name" value="Exopolyphosphatase"/>
</dbReference>
<dbReference type="Gene3D" id="1.10.3210.10">
    <property type="entry name" value="Hypothetical protein af1432"/>
    <property type="match status" value="1"/>
</dbReference>
<evidence type="ECO:0000256" key="1">
    <source>
        <dbReference type="ARBA" id="ARBA00007125"/>
    </source>
</evidence>
<evidence type="ECO:0000256" key="2">
    <source>
        <dbReference type="ARBA" id="ARBA00012451"/>
    </source>
</evidence>
<dbReference type="EC" id="3.6.1.11" evidence="2"/>
<evidence type="ECO:0000313" key="7">
    <source>
        <dbReference type="EMBL" id="TPW31783.1"/>
    </source>
</evidence>
<evidence type="ECO:0000256" key="4">
    <source>
        <dbReference type="ARBA" id="ARBA00047607"/>
    </source>
</evidence>
<sequence>MVESEAQGRLPGISPVSVVDIGSNSVRIVIYEGLSRSPTILFNEKVLCGLGRGIAVSGKMDEDGVERALKALKRFAALSRQAGAVKMYVLATAAAREASNGPGFISAAEAILGEEIRVLTGREEALYSAYGIISGFFEPDGIAGDLGGGSLELVDISGNASGQGITLPLGGIRLSELSEGSLVKARAFARKQVKKVEFLETGKGRIFYAVGGTWRNIARLHMEMTGYPLTMMQGYELPTETVLAFLDRIGEDEDQKDPAWSVISKNRRQLLPFGAIAMREVLNIMQPKSVCFSSQGVREGWLYSLLNVEEKRQDPLIVAAQQLAILRARSPRHASEIAEWTGRMVRRFGIEETVEEMRYREAACLLADISWRAHPDFRGPQSLNVIAHSSLVGITHPGRVFIALANYYRFEGLRDDHMTDGLVAITTPTFLERAKLLGGLLRVAYLFSASMPGIVGDLDFVPSQNPDLDLELVVPERYADFVGERVEGRLQQLAKLTNKRLAVASA</sequence>
<reference evidence="7 8" key="1">
    <citation type="submission" date="2019-06" db="EMBL/GenBank/DDBJ databases">
        <authorList>
            <person name="Li M."/>
        </authorList>
    </citation>
    <scope>NUCLEOTIDE SEQUENCE [LARGE SCALE GENOMIC DNA]</scope>
    <source>
        <strain evidence="7 8">BGMRC2036</strain>
    </source>
</reference>
<dbReference type="SUPFAM" id="SSF53067">
    <property type="entry name" value="Actin-like ATPase domain"/>
    <property type="match status" value="2"/>
</dbReference>
<feature type="domain" description="Ppx/GppA phosphatase N-terminal" evidence="5">
    <location>
        <begin position="30"/>
        <end position="307"/>
    </location>
</feature>
<dbReference type="InterPro" id="IPR043129">
    <property type="entry name" value="ATPase_NBD"/>
</dbReference>
<gene>
    <name evidence="7" type="primary">ppx</name>
    <name evidence="7" type="ORF">FJU08_08565</name>
</gene>